<dbReference type="GO" id="GO:0046421">
    <property type="term" value="F:methylisocitrate lyase activity"/>
    <property type="evidence" value="ECO:0007669"/>
    <property type="project" value="TreeGrafter"/>
</dbReference>
<dbReference type="Proteomes" id="UP000075613">
    <property type="component" value="Unassembled WGS sequence"/>
</dbReference>
<proteinExistence type="predicted"/>
<comment type="caution">
    <text evidence="1">The sequence shown here is derived from an EMBL/GenBank/DDBJ whole genome shotgun (WGS) entry which is preliminary data.</text>
</comment>
<dbReference type="GO" id="GO:0019629">
    <property type="term" value="P:propionate catabolic process, 2-methylcitrate cycle"/>
    <property type="evidence" value="ECO:0007669"/>
    <property type="project" value="TreeGrafter"/>
</dbReference>
<dbReference type="InterPro" id="IPR040442">
    <property type="entry name" value="Pyrv_kinase-like_dom_sf"/>
</dbReference>
<dbReference type="EMBL" id="LRBG01000031">
    <property type="protein sequence ID" value="KXU85548.1"/>
    <property type="molecule type" value="Genomic_DNA"/>
</dbReference>
<dbReference type="AlphaFoldDB" id="A0A149PKK2"/>
<keyword evidence="2" id="KW-1185">Reference proteome</keyword>
<dbReference type="Pfam" id="PF13714">
    <property type="entry name" value="PEP_mutase"/>
    <property type="match status" value="1"/>
</dbReference>
<dbReference type="PANTHER" id="PTHR42905">
    <property type="entry name" value="PHOSPHOENOLPYRUVATE CARBOXYLASE"/>
    <property type="match status" value="1"/>
</dbReference>
<dbReference type="CDD" id="cd00377">
    <property type="entry name" value="ICL_PEPM"/>
    <property type="match status" value="1"/>
</dbReference>
<evidence type="ECO:0000313" key="2">
    <source>
        <dbReference type="Proteomes" id="UP000075613"/>
    </source>
</evidence>
<dbReference type="InterPro" id="IPR039556">
    <property type="entry name" value="ICL/PEPM"/>
</dbReference>
<sequence length="291" mass="30510">MLSMGSLTQRQRLRAILDSERCVTMATVFDPISARLASQLGYEAALMGGSLASYAVLGAPDLILLTLSELAEQVHRCTRVSDVPLVVDGDHGYGNALSVMRTVHELDRAGAAAVTIEDTLLPRPFGPSGAVQLSPFDEAVAKIEAAVAARGDSDLLVMGRTSAATVNGIEDAVARFKAFEAAGVDALFLPGPRKREEIDAIAAAVKLPLLMAGAPAPLCDPAYLATRRIKAWSAGHQTFSVALKALHDSMQAVRAGALSLELPDQAPKALLEEATGVPAFDALTRRFLGAA</sequence>
<gene>
    <name evidence="1" type="ORF">CI15_20550</name>
</gene>
<protein>
    <submittedName>
        <fullName evidence="1">Oxaloacetate decarboxylase</fullName>
    </submittedName>
</protein>
<dbReference type="STRING" id="1399968.CI15_20550"/>
<evidence type="ECO:0000313" key="1">
    <source>
        <dbReference type="EMBL" id="KXU85548.1"/>
    </source>
</evidence>
<dbReference type="Gene3D" id="3.20.20.60">
    <property type="entry name" value="Phosphoenolpyruvate-binding domains"/>
    <property type="match status" value="1"/>
</dbReference>
<accession>A0A149PKK2</accession>
<dbReference type="SUPFAM" id="SSF51621">
    <property type="entry name" value="Phosphoenolpyruvate/pyruvate domain"/>
    <property type="match status" value="1"/>
</dbReference>
<organism evidence="1 2">
    <name type="scientific">Paraburkholderia monticola</name>
    <dbReference type="NCBI Taxonomy" id="1399968"/>
    <lineage>
        <taxon>Bacteria</taxon>
        <taxon>Pseudomonadati</taxon>
        <taxon>Pseudomonadota</taxon>
        <taxon>Betaproteobacteria</taxon>
        <taxon>Burkholderiales</taxon>
        <taxon>Burkholderiaceae</taxon>
        <taxon>Paraburkholderia</taxon>
    </lineage>
</organism>
<name>A0A149PKK2_9BURK</name>
<dbReference type="PANTHER" id="PTHR42905:SF3">
    <property type="entry name" value="OXALOACETATE DECARBOXYLASE"/>
    <property type="match status" value="1"/>
</dbReference>
<dbReference type="InterPro" id="IPR015813">
    <property type="entry name" value="Pyrv/PenolPyrv_kinase-like_dom"/>
</dbReference>
<reference evidence="1 2" key="1">
    <citation type="journal article" date="2015" name="Int. J. Syst. Evol. Microbiol.">
        <title>Burkholderia monticola sp. nov., isolated from mountain soil.</title>
        <authorList>
            <person name="Baek I."/>
            <person name="Seo B."/>
            <person name="Lee I."/>
            <person name="Yi H."/>
            <person name="Chun J."/>
        </authorList>
    </citation>
    <scope>NUCLEOTIDE SEQUENCE [LARGE SCALE GENOMIC DNA]</scope>
    <source>
        <strain evidence="1 2">JC2948</strain>
    </source>
</reference>